<dbReference type="AlphaFoldDB" id="A0A167MR47"/>
<evidence type="ECO:0000256" key="1">
    <source>
        <dbReference type="ARBA" id="ARBA00023242"/>
    </source>
</evidence>
<dbReference type="InterPro" id="IPR036864">
    <property type="entry name" value="Zn2-C6_fun-type_DNA-bd_sf"/>
</dbReference>
<dbReference type="OrthoDB" id="5126878at2759"/>
<dbReference type="InterPro" id="IPR021858">
    <property type="entry name" value="Fun_TF"/>
</dbReference>
<dbReference type="EMBL" id="AZHB01000028">
    <property type="protein sequence ID" value="OAA54662.1"/>
    <property type="molecule type" value="Genomic_DNA"/>
</dbReference>
<protein>
    <submittedName>
        <fullName evidence="4">C6 zinc finger domain protein</fullName>
    </submittedName>
</protein>
<dbReference type="Proteomes" id="UP000076744">
    <property type="component" value="Unassembled WGS sequence"/>
</dbReference>
<dbReference type="PANTHER" id="PTHR38111:SF11">
    <property type="entry name" value="TRANSCRIPTION FACTOR DOMAIN-CONTAINING PROTEIN-RELATED"/>
    <property type="match status" value="1"/>
</dbReference>
<dbReference type="SMART" id="SM00066">
    <property type="entry name" value="GAL4"/>
    <property type="match status" value="1"/>
</dbReference>
<evidence type="ECO:0000256" key="2">
    <source>
        <dbReference type="SAM" id="MobiDB-lite"/>
    </source>
</evidence>
<evidence type="ECO:0000313" key="4">
    <source>
        <dbReference type="EMBL" id="OAA54662.1"/>
    </source>
</evidence>
<feature type="compositionally biased region" description="Basic residues" evidence="2">
    <location>
        <begin position="73"/>
        <end position="82"/>
    </location>
</feature>
<sequence length="555" mass="60600">MVGVPGRSKACNTCLKRKIRCDLAKPYCGNCSKSKRVCGGYARKTAYVFSDNVVLPANAAHDTDGTLTYQGRWKGRTTKKSTKPSPPRTADHNLLIAEVRPRLQWLTDDTSSDTSSPGTTTPPPPLAVPNFLDVQRIPMMPSLWQQLHHVFLHAYMPREGLGAAENAGVVTGNWLLQLRGRPSSLPALQTAVAALATAQLGRDHADAALRAQSAHLYLRSLEHLRAAIAAPVTRLSDDALAACLALGVYELTEKPITSSSSRRRPREEEGGGAAYAKHVAGAMMLLELRGPDAHDTPLAHSLFLGLRRHSVITTLIRRADSFLSDDAWRARPWRVYPKNILDRCLDCVLDLPPLQRLADDMPRGGGGGGVADELVEKCTAVLARLEEWHGAFEAQLVGPPYWSRFSTLGDDGGETPFPVSFAFPTFGTAYLLMTYWSGVMVSHWLLFVAYRSLADDEDDARLRARRQEHREAWVAMARNLCQMTEYLLGDGMGKVSLTVALAVLEGAMAMFRDGTPDWEREKAWVAEMIDRTVGKLGEGEHCGGGVVAAGGVLAI</sequence>
<dbReference type="Gene3D" id="4.10.240.10">
    <property type="entry name" value="Zn(2)-C6 fungal-type DNA-binding domain"/>
    <property type="match status" value="1"/>
</dbReference>
<dbReference type="GO" id="GO:0008270">
    <property type="term" value="F:zinc ion binding"/>
    <property type="evidence" value="ECO:0007669"/>
    <property type="project" value="InterPro"/>
</dbReference>
<keyword evidence="5" id="KW-1185">Reference proteome</keyword>
<dbReference type="Pfam" id="PF00172">
    <property type="entry name" value="Zn_clus"/>
    <property type="match status" value="1"/>
</dbReference>
<dbReference type="InterPro" id="IPR053178">
    <property type="entry name" value="Osmoadaptation_assoc"/>
</dbReference>
<comment type="caution">
    <text evidence="4">The sequence shown here is derived from an EMBL/GenBank/DDBJ whole genome shotgun (WGS) entry which is preliminary data.</text>
</comment>
<organism evidence="4 5">
    <name type="scientific">Cordyceps fumosorosea (strain ARSEF 2679)</name>
    <name type="common">Isaria fumosorosea</name>
    <dbReference type="NCBI Taxonomy" id="1081104"/>
    <lineage>
        <taxon>Eukaryota</taxon>
        <taxon>Fungi</taxon>
        <taxon>Dikarya</taxon>
        <taxon>Ascomycota</taxon>
        <taxon>Pezizomycotina</taxon>
        <taxon>Sordariomycetes</taxon>
        <taxon>Hypocreomycetidae</taxon>
        <taxon>Hypocreales</taxon>
        <taxon>Cordycipitaceae</taxon>
        <taxon>Cordyceps</taxon>
    </lineage>
</organism>
<dbReference type="InterPro" id="IPR001138">
    <property type="entry name" value="Zn2Cys6_DnaBD"/>
</dbReference>
<dbReference type="Pfam" id="PF11951">
    <property type="entry name" value="Fungal_trans_2"/>
    <property type="match status" value="1"/>
</dbReference>
<name>A0A167MR47_CORFA</name>
<evidence type="ECO:0000313" key="5">
    <source>
        <dbReference type="Proteomes" id="UP000076744"/>
    </source>
</evidence>
<dbReference type="STRING" id="1081104.A0A167MR47"/>
<dbReference type="CDD" id="cd00067">
    <property type="entry name" value="GAL4"/>
    <property type="match status" value="1"/>
</dbReference>
<dbReference type="PROSITE" id="PS50048">
    <property type="entry name" value="ZN2_CY6_FUNGAL_2"/>
    <property type="match status" value="1"/>
</dbReference>
<dbReference type="GO" id="GO:0000981">
    <property type="term" value="F:DNA-binding transcription factor activity, RNA polymerase II-specific"/>
    <property type="evidence" value="ECO:0007669"/>
    <property type="project" value="InterPro"/>
</dbReference>
<feature type="compositionally biased region" description="Low complexity" evidence="2">
    <location>
        <begin position="107"/>
        <end position="119"/>
    </location>
</feature>
<feature type="domain" description="Zn(2)-C6 fungal-type" evidence="3">
    <location>
        <begin position="10"/>
        <end position="38"/>
    </location>
</feature>
<feature type="region of interest" description="Disordered" evidence="2">
    <location>
        <begin position="107"/>
        <end position="127"/>
    </location>
</feature>
<reference evidence="4 5" key="1">
    <citation type="journal article" date="2016" name="Genome Biol. Evol.">
        <title>Divergent and convergent evolution of fungal pathogenicity.</title>
        <authorList>
            <person name="Shang Y."/>
            <person name="Xiao G."/>
            <person name="Zheng P."/>
            <person name="Cen K."/>
            <person name="Zhan S."/>
            <person name="Wang C."/>
        </authorList>
    </citation>
    <scope>NUCLEOTIDE SEQUENCE [LARGE SCALE GENOMIC DNA]</scope>
    <source>
        <strain evidence="4 5">ARSEF 2679</strain>
    </source>
</reference>
<keyword evidence="1" id="KW-0539">Nucleus</keyword>
<evidence type="ECO:0000259" key="3">
    <source>
        <dbReference type="PROSITE" id="PS50048"/>
    </source>
</evidence>
<dbReference type="GeneID" id="30024555"/>
<feature type="region of interest" description="Disordered" evidence="2">
    <location>
        <begin position="71"/>
        <end position="93"/>
    </location>
</feature>
<accession>A0A167MR47</accession>
<dbReference type="PANTHER" id="PTHR38111">
    <property type="entry name" value="ZN(2)-C6 FUNGAL-TYPE DOMAIN-CONTAINING PROTEIN-RELATED"/>
    <property type="match status" value="1"/>
</dbReference>
<proteinExistence type="predicted"/>
<dbReference type="SUPFAM" id="SSF57701">
    <property type="entry name" value="Zn2/Cys6 DNA-binding domain"/>
    <property type="match status" value="1"/>
</dbReference>
<dbReference type="RefSeq" id="XP_018700948.1">
    <property type="nucleotide sequence ID" value="XM_018851866.1"/>
</dbReference>
<gene>
    <name evidence="4" type="ORF">ISF_08263</name>
</gene>